<name>A0A4S2K8H1_9HYME</name>
<comment type="caution">
    <text evidence="9">The sequence shown here is derived from an EMBL/GenBank/DDBJ whole genome shotgun (WGS) entry which is preliminary data.</text>
</comment>
<proteinExistence type="inferred from homology"/>
<dbReference type="EMBL" id="QBLH01003069">
    <property type="protein sequence ID" value="TGZ45702.1"/>
    <property type="molecule type" value="Genomic_DNA"/>
</dbReference>
<evidence type="ECO:0000313" key="10">
    <source>
        <dbReference type="Proteomes" id="UP000310200"/>
    </source>
</evidence>
<sequence>MEEIHVQVESNSPSIEHSLRPISYTSWLLGVGVPRPRKCPKAVTIILRIVHFAVCSVIVAYGAIDFFTFGSVFKSDIFKIMYYMNKVMCYVSAYYYVYHGIRQYDKWPELMDRVKELDQKIRRETPMSDRPIKNVQALAILATFACGPLSLIVHALYYYFIRPEDIFASDLLLYYTIAQSLINSFVFDVVVYVLYHRFQTINELIGQLDDRFGAPWIALKIRRIRELHTGICDLVIMVNDIYGFHLLLCSANCFTMVVATLFRIYMGVVEKNYAFMLINNILWILYAAQFGLMCCICTLARQEFNRTGIIIYATVLNCKPANLGKLNGARNQSGLEVPPLLDGPDGEQNSNRSSNYNLNHVVMENLLRKNLDRDRVRNEVNDFSIQLQQHRIAFTACDFFEMNNALLSGFVGVITTYLIILVQFYRPENAIQ</sequence>
<gene>
    <name evidence="9" type="ORF">DBV15_04416</name>
</gene>
<dbReference type="AlphaFoldDB" id="A0A4S2K8H1"/>
<dbReference type="GO" id="GO:0007635">
    <property type="term" value="P:chemosensory behavior"/>
    <property type="evidence" value="ECO:0007669"/>
    <property type="project" value="TreeGrafter"/>
</dbReference>
<keyword evidence="3 8" id="KW-0812">Transmembrane</keyword>
<dbReference type="Pfam" id="PF08395">
    <property type="entry name" value="7tm_7"/>
    <property type="match status" value="2"/>
</dbReference>
<evidence type="ECO:0000256" key="3">
    <source>
        <dbReference type="ARBA" id="ARBA00022692"/>
    </source>
</evidence>
<evidence type="ECO:0000256" key="1">
    <source>
        <dbReference type="ARBA" id="ARBA00004651"/>
    </source>
</evidence>
<evidence type="ECO:0000256" key="8">
    <source>
        <dbReference type="RuleBase" id="RU363108"/>
    </source>
</evidence>
<dbReference type="Proteomes" id="UP000310200">
    <property type="component" value="Unassembled WGS sequence"/>
</dbReference>
<keyword evidence="4 8" id="KW-1133">Transmembrane helix</keyword>
<protein>
    <recommendedName>
        <fullName evidence="8">Gustatory receptor</fullName>
    </recommendedName>
</protein>
<keyword evidence="10" id="KW-1185">Reference proteome</keyword>
<dbReference type="GO" id="GO:0008049">
    <property type="term" value="P:male courtship behavior"/>
    <property type="evidence" value="ECO:0007669"/>
    <property type="project" value="TreeGrafter"/>
</dbReference>
<comment type="subcellular location">
    <subcellularLocation>
        <location evidence="1 8">Cell membrane</location>
        <topology evidence="1 8">Multi-pass membrane protein</topology>
    </subcellularLocation>
</comment>
<dbReference type="GO" id="GO:0005886">
    <property type="term" value="C:plasma membrane"/>
    <property type="evidence" value="ECO:0007669"/>
    <property type="project" value="UniProtKB-SubCell"/>
</dbReference>
<keyword evidence="2 8" id="KW-1003">Cell membrane</keyword>
<feature type="transmembrane region" description="Helical" evidence="8">
    <location>
        <begin position="172"/>
        <end position="195"/>
    </location>
</feature>
<feature type="transmembrane region" description="Helical" evidence="8">
    <location>
        <begin position="244"/>
        <end position="265"/>
    </location>
</feature>
<feature type="transmembrane region" description="Helical" evidence="8">
    <location>
        <begin position="45"/>
        <end position="68"/>
    </location>
</feature>
<evidence type="ECO:0000313" key="9">
    <source>
        <dbReference type="EMBL" id="TGZ45702.1"/>
    </source>
</evidence>
<dbReference type="PANTHER" id="PTHR21143:SF133">
    <property type="entry name" value="GUSTATORY AND PHEROMONE RECEPTOR 32A-RELATED"/>
    <property type="match status" value="1"/>
</dbReference>
<evidence type="ECO:0000256" key="6">
    <source>
        <dbReference type="ARBA" id="ARBA00023170"/>
    </source>
</evidence>
<dbReference type="GO" id="GO:0050909">
    <property type="term" value="P:sensory perception of taste"/>
    <property type="evidence" value="ECO:0007669"/>
    <property type="project" value="InterPro"/>
</dbReference>
<keyword evidence="5 8" id="KW-0472">Membrane</keyword>
<dbReference type="GO" id="GO:0030424">
    <property type="term" value="C:axon"/>
    <property type="evidence" value="ECO:0007669"/>
    <property type="project" value="TreeGrafter"/>
</dbReference>
<feature type="transmembrane region" description="Helical" evidence="8">
    <location>
        <begin position="277"/>
        <end position="300"/>
    </location>
</feature>
<dbReference type="PANTHER" id="PTHR21143">
    <property type="entry name" value="INVERTEBRATE GUSTATORY RECEPTOR"/>
    <property type="match status" value="1"/>
</dbReference>
<dbReference type="GO" id="GO:0043025">
    <property type="term" value="C:neuronal cell body"/>
    <property type="evidence" value="ECO:0007669"/>
    <property type="project" value="TreeGrafter"/>
</dbReference>
<feature type="transmembrane region" description="Helical" evidence="8">
    <location>
        <begin position="405"/>
        <end position="425"/>
    </location>
</feature>
<comment type="function">
    <text evidence="8">Gustatory receptor which mediates acceptance or avoidance behavior, depending on its substrates.</text>
</comment>
<evidence type="ECO:0000256" key="7">
    <source>
        <dbReference type="ARBA" id="ARBA00023224"/>
    </source>
</evidence>
<dbReference type="GO" id="GO:0007165">
    <property type="term" value="P:signal transduction"/>
    <property type="evidence" value="ECO:0007669"/>
    <property type="project" value="UniProtKB-KW"/>
</dbReference>
<dbReference type="GO" id="GO:0030425">
    <property type="term" value="C:dendrite"/>
    <property type="evidence" value="ECO:0007669"/>
    <property type="project" value="TreeGrafter"/>
</dbReference>
<keyword evidence="6 8" id="KW-0675">Receptor</keyword>
<feature type="transmembrane region" description="Helical" evidence="8">
    <location>
        <begin position="80"/>
        <end position="98"/>
    </location>
</feature>
<evidence type="ECO:0000256" key="4">
    <source>
        <dbReference type="ARBA" id="ARBA00022989"/>
    </source>
</evidence>
<evidence type="ECO:0000256" key="5">
    <source>
        <dbReference type="ARBA" id="ARBA00023136"/>
    </source>
</evidence>
<reference evidence="9 10" key="1">
    <citation type="journal article" date="2019" name="Philos. Trans. R. Soc. Lond., B, Biol. Sci.">
        <title>Ant behaviour and brain gene expression of defending hosts depend on the ecological success of the intruding social parasite.</title>
        <authorList>
            <person name="Kaur R."/>
            <person name="Stoldt M."/>
            <person name="Jongepier E."/>
            <person name="Feldmeyer B."/>
            <person name="Menzel F."/>
            <person name="Bornberg-Bauer E."/>
            <person name="Foitzik S."/>
        </authorList>
    </citation>
    <scope>NUCLEOTIDE SEQUENCE [LARGE SCALE GENOMIC DNA]</scope>
    <source>
        <tissue evidence="9">Whole body</tissue>
    </source>
</reference>
<evidence type="ECO:0000256" key="2">
    <source>
        <dbReference type="ARBA" id="ARBA00022475"/>
    </source>
</evidence>
<feature type="transmembrane region" description="Helical" evidence="8">
    <location>
        <begin position="137"/>
        <end position="160"/>
    </location>
</feature>
<accession>A0A4S2K8H1</accession>
<comment type="similarity">
    <text evidence="8">Belongs to the insect chemoreceptor superfamily. Gustatory receptor (GR) family.</text>
</comment>
<organism evidence="9 10">
    <name type="scientific">Temnothorax longispinosus</name>
    <dbReference type="NCBI Taxonomy" id="300112"/>
    <lineage>
        <taxon>Eukaryota</taxon>
        <taxon>Metazoa</taxon>
        <taxon>Ecdysozoa</taxon>
        <taxon>Arthropoda</taxon>
        <taxon>Hexapoda</taxon>
        <taxon>Insecta</taxon>
        <taxon>Pterygota</taxon>
        <taxon>Neoptera</taxon>
        <taxon>Endopterygota</taxon>
        <taxon>Hymenoptera</taxon>
        <taxon>Apocrita</taxon>
        <taxon>Aculeata</taxon>
        <taxon>Formicoidea</taxon>
        <taxon>Formicidae</taxon>
        <taxon>Myrmicinae</taxon>
        <taxon>Temnothorax</taxon>
    </lineage>
</organism>
<keyword evidence="7 8" id="KW-0807">Transducer</keyword>
<dbReference type="InterPro" id="IPR013604">
    <property type="entry name" value="7TM_chemorcpt"/>
</dbReference>